<comment type="caution">
    <text evidence="3">The sequence shown here is derived from an EMBL/GenBank/DDBJ whole genome shotgun (WGS) entry which is preliminary data.</text>
</comment>
<evidence type="ECO:0000256" key="1">
    <source>
        <dbReference type="SAM" id="MobiDB-lite"/>
    </source>
</evidence>
<accession>A0A9P4R859</accession>
<dbReference type="AlphaFoldDB" id="A0A9P4R859"/>
<proteinExistence type="predicted"/>
<dbReference type="EMBL" id="ML996099">
    <property type="protein sequence ID" value="KAF2740724.1"/>
    <property type="molecule type" value="Genomic_DNA"/>
</dbReference>
<evidence type="ECO:0000313" key="3">
    <source>
        <dbReference type="EMBL" id="KAF2740724.1"/>
    </source>
</evidence>
<evidence type="ECO:0000256" key="2">
    <source>
        <dbReference type="SAM" id="Phobius"/>
    </source>
</evidence>
<feature type="compositionally biased region" description="Low complexity" evidence="1">
    <location>
        <begin position="138"/>
        <end position="157"/>
    </location>
</feature>
<feature type="transmembrane region" description="Helical" evidence="2">
    <location>
        <begin position="491"/>
        <end position="515"/>
    </location>
</feature>
<dbReference type="Proteomes" id="UP000799444">
    <property type="component" value="Unassembled WGS sequence"/>
</dbReference>
<organism evidence="3 4">
    <name type="scientific">Polyplosphaeria fusca</name>
    <dbReference type="NCBI Taxonomy" id="682080"/>
    <lineage>
        <taxon>Eukaryota</taxon>
        <taxon>Fungi</taxon>
        <taxon>Dikarya</taxon>
        <taxon>Ascomycota</taxon>
        <taxon>Pezizomycotina</taxon>
        <taxon>Dothideomycetes</taxon>
        <taxon>Pleosporomycetidae</taxon>
        <taxon>Pleosporales</taxon>
        <taxon>Tetraplosphaeriaceae</taxon>
        <taxon>Polyplosphaeria</taxon>
    </lineage>
</organism>
<dbReference type="OrthoDB" id="2830640at2759"/>
<sequence length="603" mass="67311">MFDLCSERLLESEERFAGRNGHRFVEIWDCGNGRVPTYRSGDLKEKEIAGWVHEDRSANGPVRSGLRILLSPKPSGRQQPSSGKLPYSQATFRSLCRAWRIPSTFLRAIAQKLSIVTRCSVSMSTSPEARSSGDSLPRSRTPSAPSSPRSPAAFSSFPVRSPSFQAFTQEDERESNLSDSSRCLIVRGDVDWTWDYTMLLILDPVSHMTYAIVVGLTATEIDLVSSYLGHPSTRLGRFPQLLTHPLLLPVLLLDLATDDTSNLLKIRIKMLSQIQQRTGMDRFNSLRGTKVSGRTSIALTREKERQELDLDAVMLRLTCLSDWVAAQRGFVRIQGRVAQTVDEMLSNEPTGNLGANETRGIESMFRERLEFAKESLLAAEAKCQYLERSINAQVQTIYSLIGQKDNRLNIAAASASCQIASDSRRIAILTRRDSTDMRIIAAVTLIFLPGTFVATIFSTGLFDWGYGDPTPSAGSDDGADSSGGGLVSKYLWVYFMLTGVLTFVVLVAWVLFSYIQNRNMLRQLSLDPEQDEELGFGQGNSEDLRRDSDMTFVNGKVVGRRSWAIREFEKWKEEAKGGLRWWGREGVKKEVVSPNKGEGEKRS</sequence>
<evidence type="ECO:0000313" key="4">
    <source>
        <dbReference type="Proteomes" id="UP000799444"/>
    </source>
</evidence>
<reference evidence="3" key="1">
    <citation type="journal article" date="2020" name="Stud. Mycol.">
        <title>101 Dothideomycetes genomes: a test case for predicting lifestyles and emergence of pathogens.</title>
        <authorList>
            <person name="Haridas S."/>
            <person name="Albert R."/>
            <person name="Binder M."/>
            <person name="Bloem J."/>
            <person name="Labutti K."/>
            <person name="Salamov A."/>
            <person name="Andreopoulos B."/>
            <person name="Baker S."/>
            <person name="Barry K."/>
            <person name="Bills G."/>
            <person name="Bluhm B."/>
            <person name="Cannon C."/>
            <person name="Castanera R."/>
            <person name="Culley D."/>
            <person name="Daum C."/>
            <person name="Ezra D."/>
            <person name="Gonzalez J."/>
            <person name="Henrissat B."/>
            <person name="Kuo A."/>
            <person name="Liang C."/>
            <person name="Lipzen A."/>
            <person name="Lutzoni F."/>
            <person name="Magnuson J."/>
            <person name="Mondo S."/>
            <person name="Nolan M."/>
            <person name="Ohm R."/>
            <person name="Pangilinan J."/>
            <person name="Park H.-J."/>
            <person name="Ramirez L."/>
            <person name="Alfaro M."/>
            <person name="Sun H."/>
            <person name="Tritt A."/>
            <person name="Yoshinaga Y."/>
            <person name="Zwiers L.-H."/>
            <person name="Turgeon B."/>
            <person name="Goodwin S."/>
            <person name="Spatafora J."/>
            <person name="Crous P."/>
            <person name="Grigoriev I."/>
        </authorList>
    </citation>
    <scope>NUCLEOTIDE SEQUENCE</scope>
    <source>
        <strain evidence="3">CBS 125425</strain>
    </source>
</reference>
<feature type="transmembrane region" description="Helical" evidence="2">
    <location>
        <begin position="439"/>
        <end position="462"/>
    </location>
</feature>
<feature type="region of interest" description="Disordered" evidence="1">
    <location>
        <begin position="124"/>
        <end position="157"/>
    </location>
</feature>
<gene>
    <name evidence="3" type="ORF">EJ04DRAFT_163998</name>
</gene>
<keyword evidence="2" id="KW-0472">Membrane</keyword>
<feature type="compositionally biased region" description="Polar residues" evidence="1">
    <location>
        <begin position="124"/>
        <end position="134"/>
    </location>
</feature>
<keyword evidence="4" id="KW-1185">Reference proteome</keyword>
<keyword evidence="2" id="KW-0812">Transmembrane</keyword>
<dbReference type="Gene3D" id="1.20.58.340">
    <property type="entry name" value="Magnesium transport protein CorA, transmembrane region"/>
    <property type="match status" value="1"/>
</dbReference>
<keyword evidence="2" id="KW-1133">Transmembrane helix</keyword>
<name>A0A9P4R859_9PLEO</name>
<protein>
    <submittedName>
        <fullName evidence="3">Uncharacterized protein</fullName>
    </submittedName>
</protein>